<protein>
    <recommendedName>
        <fullName evidence="3">GIY-YIG domain-containing protein</fullName>
    </recommendedName>
</protein>
<evidence type="ECO:0000313" key="1">
    <source>
        <dbReference type="EMBL" id="EJG87863.1"/>
    </source>
</evidence>
<name>J1GYL3_9STRE</name>
<comment type="caution">
    <text evidence="1">The sequence shown here is derived from an EMBL/GenBank/DDBJ whole genome shotgun (WGS) entry which is preliminary data.</text>
</comment>
<organism evidence="1 2">
    <name type="scientific">Streptococcus infantis SPAR10</name>
    <dbReference type="NCBI Taxonomy" id="1159208"/>
    <lineage>
        <taxon>Bacteria</taxon>
        <taxon>Bacillati</taxon>
        <taxon>Bacillota</taxon>
        <taxon>Bacilli</taxon>
        <taxon>Lactobacillales</taxon>
        <taxon>Streptococcaceae</taxon>
        <taxon>Streptococcus</taxon>
    </lineage>
</organism>
<reference evidence="1 2" key="1">
    <citation type="submission" date="2012-05" db="EMBL/GenBank/DDBJ databases">
        <title>Genomic Sequence of Streptococcus mitis SPAR10.</title>
        <authorList>
            <person name="Chancey S."/>
            <person name="Kumar N."/>
            <person name="Sengamalay N."/>
            <person name="Matthews C."/>
            <person name="Hine E."/>
            <person name="Pallavajjal A."/>
            <person name="Abolude O."/>
            <person name="Daugherty S.C."/>
            <person name="Parankush S.P."/>
            <person name="Sadzewicz L."/>
            <person name="Tallon L.J."/>
            <person name="Farley M.M."/>
            <person name="Baughman W."/>
            <person name="McGee L."/>
            <person name="Stephens D.S."/>
            <person name="Tettelin H."/>
        </authorList>
    </citation>
    <scope>NUCLEOTIDE SEQUENCE [LARGE SCALE GENOMIC DNA]</scope>
    <source>
        <strain evidence="1 2">SPAR10</strain>
    </source>
</reference>
<dbReference type="RefSeq" id="WP_004251187.1">
    <property type="nucleotide sequence ID" value="NZ_ALCH01000003.1"/>
</dbReference>
<proteinExistence type="predicted"/>
<gene>
    <name evidence="1" type="ORF">SPAR10_0475</name>
</gene>
<evidence type="ECO:0000313" key="2">
    <source>
        <dbReference type="Proteomes" id="UP000010312"/>
    </source>
</evidence>
<dbReference type="OrthoDB" id="2083859at2"/>
<dbReference type="EMBL" id="ALCH01000003">
    <property type="protein sequence ID" value="EJG87863.1"/>
    <property type="molecule type" value="Genomic_DNA"/>
</dbReference>
<sequence>MTVENLQMFAKKPKVNLVTSKDNHFNNWLNKGSSNNSVYYGIDANTGDAVYTGITKQGLNSRRSQHNRQGKNFEELSEQYSDLTRNQARAVEQYLIENGHANQLNKINSISPKNKMYNDAMKWAEKYLNGGN</sequence>
<accession>J1GYL3</accession>
<dbReference type="Proteomes" id="UP000010312">
    <property type="component" value="Unassembled WGS sequence"/>
</dbReference>
<dbReference type="AlphaFoldDB" id="J1GYL3"/>
<evidence type="ECO:0008006" key="3">
    <source>
        <dbReference type="Google" id="ProtNLM"/>
    </source>
</evidence>
<dbReference type="PATRIC" id="fig|1159208.3.peg.454"/>